<dbReference type="Gene3D" id="3.30.1240.10">
    <property type="match status" value="1"/>
</dbReference>
<evidence type="ECO:0000313" key="2">
    <source>
        <dbReference type="Proteomes" id="UP000243524"/>
    </source>
</evidence>
<sequence length="258" mass="29256">MQKHIIFFDIDGTLLDQHKKLPASAKQAILDLQAKGHEVAIATGRAPFMYEELRKELGINTYVSFNGQYVVLDGEVIYTNPLNHESLESLTEMAHSNDHPVVYLDEEDMKANVPQHDHIDESIATLKLGQFPSYYPEYFRERSIYQSLLFCEKGEEKPYEEQFDHFDFIRWHPYSVDVIPAGGSKAEGIKKITDKLGIPSDRQVAFGDSLNDLEMLRDIEHSVAMGNGHDRAKEAAKYETDAVDNDGILKGLKKLGLL</sequence>
<dbReference type="Pfam" id="PF08282">
    <property type="entry name" value="Hydrolase_3"/>
    <property type="match status" value="1"/>
</dbReference>
<keyword evidence="2" id="KW-1185">Reference proteome</keyword>
<dbReference type="OrthoDB" id="9810101at2"/>
<organism evidence="1 2">
    <name type="scientific">Halalkalibacillus sediminis</name>
    <dbReference type="NCBI Taxonomy" id="2018042"/>
    <lineage>
        <taxon>Bacteria</taxon>
        <taxon>Bacillati</taxon>
        <taxon>Bacillota</taxon>
        <taxon>Bacilli</taxon>
        <taxon>Bacillales</taxon>
        <taxon>Bacillaceae</taxon>
        <taxon>Halalkalibacillus</taxon>
    </lineage>
</organism>
<dbReference type="AlphaFoldDB" id="A0A2I0QR58"/>
<reference evidence="1 2" key="1">
    <citation type="submission" date="2017-06" db="EMBL/GenBank/DDBJ databases">
        <title>the draft geome sequence of Illustriluteabacillus marina B3227.</title>
        <authorList>
            <person name="He R.-H."/>
            <person name="Du Z.-J."/>
        </authorList>
    </citation>
    <scope>NUCLEOTIDE SEQUENCE [LARGE SCALE GENOMIC DNA]</scope>
    <source>
        <strain evidence="1 2">B3227</strain>
    </source>
</reference>
<dbReference type="NCBIfam" id="TIGR01484">
    <property type="entry name" value="HAD-SF-IIB"/>
    <property type="match status" value="1"/>
</dbReference>
<dbReference type="SFLD" id="SFLDG01144">
    <property type="entry name" value="C2.B.4:_PGP_Like"/>
    <property type="match status" value="1"/>
</dbReference>
<dbReference type="InterPro" id="IPR023214">
    <property type="entry name" value="HAD_sf"/>
</dbReference>
<gene>
    <name evidence="1" type="ORF">CEY16_13430</name>
</gene>
<comment type="caution">
    <text evidence="1">The sequence shown here is derived from an EMBL/GenBank/DDBJ whole genome shotgun (WGS) entry which is preliminary data.</text>
</comment>
<dbReference type="SFLD" id="SFLDG01140">
    <property type="entry name" value="C2.B:_Phosphomannomutase_and_P"/>
    <property type="match status" value="1"/>
</dbReference>
<dbReference type="PANTHER" id="PTHR10000:SF25">
    <property type="entry name" value="PHOSPHATASE YKRA-RELATED"/>
    <property type="match status" value="1"/>
</dbReference>
<dbReference type="GO" id="GO:0005829">
    <property type="term" value="C:cytosol"/>
    <property type="evidence" value="ECO:0007669"/>
    <property type="project" value="TreeGrafter"/>
</dbReference>
<keyword evidence="1" id="KW-0378">Hydrolase</keyword>
<dbReference type="Gene3D" id="3.40.50.1000">
    <property type="entry name" value="HAD superfamily/HAD-like"/>
    <property type="match status" value="1"/>
</dbReference>
<dbReference type="Proteomes" id="UP000243524">
    <property type="component" value="Unassembled WGS sequence"/>
</dbReference>
<dbReference type="RefSeq" id="WP_101332563.1">
    <property type="nucleotide sequence ID" value="NZ_PJNH01000004.1"/>
</dbReference>
<dbReference type="EMBL" id="PJNH01000004">
    <property type="protein sequence ID" value="PKR76813.1"/>
    <property type="molecule type" value="Genomic_DNA"/>
</dbReference>
<dbReference type="GO" id="GO:0000287">
    <property type="term" value="F:magnesium ion binding"/>
    <property type="evidence" value="ECO:0007669"/>
    <property type="project" value="TreeGrafter"/>
</dbReference>
<proteinExistence type="predicted"/>
<protein>
    <submittedName>
        <fullName evidence="1">Cof-type HAD-IIB family hydrolase</fullName>
    </submittedName>
</protein>
<accession>A0A2I0QR58</accession>
<dbReference type="SFLD" id="SFLDS00003">
    <property type="entry name" value="Haloacid_Dehalogenase"/>
    <property type="match status" value="1"/>
</dbReference>
<dbReference type="InterPro" id="IPR036412">
    <property type="entry name" value="HAD-like_sf"/>
</dbReference>
<dbReference type="GO" id="GO:0016791">
    <property type="term" value="F:phosphatase activity"/>
    <property type="evidence" value="ECO:0007669"/>
    <property type="project" value="TreeGrafter"/>
</dbReference>
<name>A0A2I0QR58_9BACI</name>
<dbReference type="PANTHER" id="PTHR10000">
    <property type="entry name" value="PHOSPHOSERINE PHOSPHATASE"/>
    <property type="match status" value="1"/>
</dbReference>
<dbReference type="NCBIfam" id="TIGR00099">
    <property type="entry name" value="Cof-subfamily"/>
    <property type="match status" value="1"/>
</dbReference>
<evidence type="ECO:0000313" key="1">
    <source>
        <dbReference type="EMBL" id="PKR76813.1"/>
    </source>
</evidence>
<dbReference type="InterPro" id="IPR000150">
    <property type="entry name" value="Cof"/>
</dbReference>
<dbReference type="SUPFAM" id="SSF56784">
    <property type="entry name" value="HAD-like"/>
    <property type="match status" value="1"/>
</dbReference>
<dbReference type="InterPro" id="IPR006379">
    <property type="entry name" value="HAD-SF_hydro_IIB"/>
</dbReference>
<dbReference type="CDD" id="cd07517">
    <property type="entry name" value="HAD_HPP"/>
    <property type="match status" value="1"/>
</dbReference>